<dbReference type="Proteomes" id="UP000034471">
    <property type="component" value="Unassembled WGS sequence"/>
</dbReference>
<dbReference type="STRING" id="1618481.US54_C0028G0008"/>
<dbReference type="Pfam" id="PF08843">
    <property type="entry name" value="AbiEii"/>
    <property type="match status" value="1"/>
</dbReference>
<evidence type="ECO:0008006" key="3">
    <source>
        <dbReference type="Google" id="ProtNLM"/>
    </source>
</evidence>
<comment type="caution">
    <text evidence="1">The sequence shown here is derived from an EMBL/GenBank/DDBJ whole genome shotgun (WGS) entry which is preliminary data.</text>
</comment>
<accession>A0A0G0H6C9</accession>
<evidence type="ECO:0000313" key="1">
    <source>
        <dbReference type="EMBL" id="KKQ37682.1"/>
    </source>
</evidence>
<organism evidence="1 2">
    <name type="scientific">Candidatus Roizmanbacteria bacterium GW2011_GWA2_37_7</name>
    <dbReference type="NCBI Taxonomy" id="1618481"/>
    <lineage>
        <taxon>Bacteria</taxon>
        <taxon>Candidatus Roizmaniibacteriota</taxon>
    </lineage>
</organism>
<reference evidence="1 2" key="1">
    <citation type="journal article" date="2015" name="Nature">
        <title>rRNA introns, odd ribosomes, and small enigmatic genomes across a large radiation of phyla.</title>
        <authorList>
            <person name="Brown C.T."/>
            <person name="Hug L.A."/>
            <person name="Thomas B.C."/>
            <person name="Sharon I."/>
            <person name="Castelle C.J."/>
            <person name="Singh A."/>
            <person name="Wilkins M.J."/>
            <person name="Williams K.H."/>
            <person name="Banfield J.F."/>
        </authorList>
    </citation>
    <scope>NUCLEOTIDE SEQUENCE [LARGE SCALE GENOMIC DNA]</scope>
</reference>
<name>A0A0G0H6C9_9BACT</name>
<dbReference type="InterPro" id="IPR014942">
    <property type="entry name" value="AbiEii"/>
</dbReference>
<gene>
    <name evidence="1" type="ORF">US54_C0028G0008</name>
</gene>
<dbReference type="Gene3D" id="3.10.450.620">
    <property type="entry name" value="JHP933, nucleotidyltransferase-like core domain"/>
    <property type="match status" value="1"/>
</dbReference>
<protein>
    <recommendedName>
        <fullName evidence="3">Nucleotidyl transferase AbiEii/AbiGii toxin family protein</fullName>
    </recommendedName>
</protein>
<evidence type="ECO:0000313" key="2">
    <source>
        <dbReference type="Proteomes" id="UP000034471"/>
    </source>
</evidence>
<proteinExistence type="predicted"/>
<dbReference type="AlphaFoldDB" id="A0A0G0H6C9"/>
<dbReference type="EMBL" id="LBTJ01000028">
    <property type="protein sequence ID" value="KKQ37682.1"/>
    <property type="molecule type" value="Genomic_DNA"/>
</dbReference>
<sequence length="222" mass="26448">MAKTVLNPFQIRTLSTFKKSNLSEKYYLSGGTALTEFYLHHRLSEDLDFFTQQELDLEELKKFINHLCQRILIKNIEFQHGFGLYTFFITSRKGEKHKIDFGQYPFGPIEKLKNFQGILVESLYDIAVNKAQTIAFRPRLRDFIDLYFIFQEKKEWNFEDLLKKSFEKFEMKADALQVGQNLLEVEKQIDMPIMIKKVDMNKVTKFFLNEAKKLENKIFKNQ</sequence>